<gene>
    <name evidence="4" type="ORF">GCM10009559_09690</name>
</gene>
<organism evidence="4 5">
    <name type="scientific">Pseudonocardia zijingensis</name>
    <dbReference type="NCBI Taxonomy" id="153376"/>
    <lineage>
        <taxon>Bacteria</taxon>
        <taxon>Bacillati</taxon>
        <taxon>Actinomycetota</taxon>
        <taxon>Actinomycetes</taxon>
        <taxon>Pseudonocardiales</taxon>
        <taxon>Pseudonocardiaceae</taxon>
        <taxon>Pseudonocardia</taxon>
    </lineage>
</organism>
<evidence type="ECO:0000313" key="4">
    <source>
        <dbReference type="EMBL" id="GAA0925073.1"/>
    </source>
</evidence>
<accession>A0ABN1PAT8</accession>
<dbReference type="SUPFAM" id="SSF52172">
    <property type="entry name" value="CheY-like"/>
    <property type="match status" value="1"/>
</dbReference>
<reference evidence="4 5" key="1">
    <citation type="journal article" date="2019" name="Int. J. Syst. Evol. Microbiol.">
        <title>The Global Catalogue of Microorganisms (GCM) 10K type strain sequencing project: providing services to taxonomists for standard genome sequencing and annotation.</title>
        <authorList>
            <consortium name="The Broad Institute Genomics Platform"/>
            <consortium name="The Broad Institute Genome Sequencing Center for Infectious Disease"/>
            <person name="Wu L."/>
            <person name="Ma J."/>
        </authorList>
    </citation>
    <scope>NUCLEOTIDE SEQUENCE [LARGE SCALE GENOMIC DNA]</scope>
    <source>
        <strain evidence="4 5">JCM 11117</strain>
    </source>
</reference>
<sequence>MIVDDNERFLAVARDRLVRDGLDVVGTATSQKEALQLAEELHPDVVLVDISLGADSGFEVTRRLVEDFPALQDRVVLISTRDQDDFADLIAASPAAGFLPKNLLSARAVSDLLGC</sequence>
<dbReference type="CDD" id="cd17535">
    <property type="entry name" value="REC_NarL-like"/>
    <property type="match status" value="1"/>
</dbReference>
<keyword evidence="5" id="KW-1185">Reference proteome</keyword>
<dbReference type="Pfam" id="PF00072">
    <property type="entry name" value="Response_reg"/>
    <property type="match status" value="1"/>
</dbReference>
<name>A0ABN1PAT8_9PSEU</name>
<protein>
    <submittedName>
        <fullName evidence="4">Response regulator transcription factor</fullName>
    </submittedName>
</protein>
<dbReference type="InterPro" id="IPR001789">
    <property type="entry name" value="Sig_transdc_resp-reg_receiver"/>
</dbReference>
<dbReference type="InterPro" id="IPR050595">
    <property type="entry name" value="Bact_response_regulator"/>
</dbReference>
<dbReference type="PANTHER" id="PTHR44591:SF3">
    <property type="entry name" value="RESPONSE REGULATORY DOMAIN-CONTAINING PROTEIN"/>
    <property type="match status" value="1"/>
</dbReference>
<dbReference type="Proteomes" id="UP001499967">
    <property type="component" value="Unassembled WGS sequence"/>
</dbReference>
<keyword evidence="1 2" id="KW-0597">Phosphoprotein</keyword>
<dbReference type="InterPro" id="IPR011006">
    <property type="entry name" value="CheY-like_superfamily"/>
</dbReference>
<dbReference type="EMBL" id="BAAAHP010000027">
    <property type="protein sequence ID" value="GAA0925073.1"/>
    <property type="molecule type" value="Genomic_DNA"/>
</dbReference>
<feature type="domain" description="Response regulatory" evidence="3">
    <location>
        <begin position="1"/>
        <end position="115"/>
    </location>
</feature>
<evidence type="ECO:0000313" key="5">
    <source>
        <dbReference type="Proteomes" id="UP001499967"/>
    </source>
</evidence>
<dbReference type="RefSeq" id="WP_343939332.1">
    <property type="nucleotide sequence ID" value="NZ_BAAAHP010000027.1"/>
</dbReference>
<evidence type="ECO:0000256" key="2">
    <source>
        <dbReference type="PROSITE-ProRule" id="PRU00169"/>
    </source>
</evidence>
<dbReference type="Gene3D" id="3.40.50.2300">
    <property type="match status" value="1"/>
</dbReference>
<comment type="caution">
    <text evidence="4">The sequence shown here is derived from an EMBL/GenBank/DDBJ whole genome shotgun (WGS) entry which is preliminary data.</text>
</comment>
<evidence type="ECO:0000256" key="1">
    <source>
        <dbReference type="ARBA" id="ARBA00022553"/>
    </source>
</evidence>
<feature type="modified residue" description="4-aspartylphosphate" evidence="2">
    <location>
        <position position="49"/>
    </location>
</feature>
<dbReference type="PANTHER" id="PTHR44591">
    <property type="entry name" value="STRESS RESPONSE REGULATOR PROTEIN 1"/>
    <property type="match status" value="1"/>
</dbReference>
<evidence type="ECO:0000259" key="3">
    <source>
        <dbReference type="PROSITE" id="PS50110"/>
    </source>
</evidence>
<dbReference type="SMART" id="SM00448">
    <property type="entry name" value="REC"/>
    <property type="match status" value="1"/>
</dbReference>
<dbReference type="InterPro" id="IPR058245">
    <property type="entry name" value="NreC/VraR/RcsB-like_REC"/>
</dbReference>
<dbReference type="PROSITE" id="PS50110">
    <property type="entry name" value="RESPONSE_REGULATORY"/>
    <property type="match status" value="1"/>
</dbReference>
<proteinExistence type="predicted"/>